<sequence length="85" mass="9442">MILSLLNRTSHMRKHAEAQVNNQAVYERSSLPVRFVRVENVPDLELANETLQPRLEPARSSAEGENSSGLGSARSKARDVELQGQ</sequence>
<dbReference type="Proteomes" id="UP000784294">
    <property type="component" value="Unassembled WGS sequence"/>
</dbReference>
<name>A0A3S5BRK7_9PLAT</name>
<dbReference type="AlphaFoldDB" id="A0A3S5BRK7"/>
<evidence type="ECO:0000256" key="1">
    <source>
        <dbReference type="SAM" id="MobiDB-lite"/>
    </source>
</evidence>
<reference evidence="2" key="1">
    <citation type="submission" date="2018-11" db="EMBL/GenBank/DDBJ databases">
        <authorList>
            <consortium name="Pathogen Informatics"/>
        </authorList>
    </citation>
    <scope>NUCLEOTIDE SEQUENCE</scope>
</reference>
<comment type="caution">
    <text evidence="2">The sequence shown here is derived from an EMBL/GenBank/DDBJ whole genome shotgun (WGS) entry which is preliminary data.</text>
</comment>
<gene>
    <name evidence="2" type="ORF">PXEA_LOCUS8448</name>
</gene>
<proteinExistence type="predicted"/>
<protein>
    <submittedName>
        <fullName evidence="2">Uncharacterized protein</fullName>
    </submittedName>
</protein>
<feature type="region of interest" description="Disordered" evidence="1">
    <location>
        <begin position="48"/>
        <end position="85"/>
    </location>
</feature>
<feature type="compositionally biased region" description="Basic and acidic residues" evidence="1">
    <location>
        <begin position="76"/>
        <end position="85"/>
    </location>
</feature>
<organism evidence="2 3">
    <name type="scientific">Protopolystoma xenopodis</name>
    <dbReference type="NCBI Taxonomy" id="117903"/>
    <lineage>
        <taxon>Eukaryota</taxon>
        <taxon>Metazoa</taxon>
        <taxon>Spiralia</taxon>
        <taxon>Lophotrochozoa</taxon>
        <taxon>Platyhelminthes</taxon>
        <taxon>Monogenea</taxon>
        <taxon>Polyopisthocotylea</taxon>
        <taxon>Polystomatidea</taxon>
        <taxon>Polystomatidae</taxon>
        <taxon>Protopolystoma</taxon>
    </lineage>
</organism>
<accession>A0A3S5BRK7</accession>
<evidence type="ECO:0000313" key="2">
    <source>
        <dbReference type="EMBL" id="VEL15008.1"/>
    </source>
</evidence>
<dbReference type="EMBL" id="CAAALY010023094">
    <property type="protein sequence ID" value="VEL15008.1"/>
    <property type="molecule type" value="Genomic_DNA"/>
</dbReference>
<evidence type="ECO:0000313" key="3">
    <source>
        <dbReference type="Proteomes" id="UP000784294"/>
    </source>
</evidence>
<keyword evidence="3" id="KW-1185">Reference proteome</keyword>